<feature type="transmembrane region" description="Helical" evidence="1">
    <location>
        <begin position="91"/>
        <end position="111"/>
    </location>
</feature>
<sequence length="510" mass="53955">MGVGFAVMFAQAPGESFTVSPFWPVTGWFCGFAAAEMVLARRGGPLGRPLGLRLAPPQATGLWVFAAMVSGAIALASVLRSFRTEVDLAERGWAVFTLAVVLTVNLLVMGLRRRPLRAGPADLVSAELAMRSRSARLLLAGGTIVAIWSAPGGGWSSDPEIIRSLLSLVVSLLAFSMALPPERLTQAGRPLRWQVVAAVLLTPVLAAGWNAAAVEPDEQPKSPLTEPYANAALFAYVTPGSPWEIATMPDGREPDDEWDESTWDFGGFSLDRAVTRLATGDGGRQEGPLALSGDGHHVVYLDSVTDRLVVQHLSEATRRDLTGPLPAHAVPRPLLSHDGRLAALVSATGTELVDTATGDRTALPGVRRVLGLGPYGVVGTTGHRALPGAPGTELVTLDPRGRVRSRAPFDPTLPALATQDGRSLIVFTDDEAVAMDARTGRVTDRAALKLPRHHGPPEPLGWSAEGRLAVLIEPDGDDGHYHLVDPGTGRSSPMKGVMDKLDHGVFGLIP</sequence>
<keyword evidence="1" id="KW-1133">Transmembrane helix</keyword>
<proteinExistence type="predicted"/>
<keyword evidence="1" id="KW-0472">Membrane</keyword>
<evidence type="ECO:0000256" key="1">
    <source>
        <dbReference type="SAM" id="Phobius"/>
    </source>
</evidence>
<comment type="caution">
    <text evidence="2">The sequence shown here is derived from an EMBL/GenBank/DDBJ whole genome shotgun (WGS) entry which is preliminary data.</text>
</comment>
<feature type="transmembrane region" description="Helical" evidence="1">
    <location>
        <begin position="61"/>
        <end position="79"/>
    </location>
</feature>
<gene>
    <name evidence="2" type="ORF">OUY24_14910</name>
</gene>
<name>A0ABT4SXC9_9ACTN</name>
<accession>A0ABT4SXC9</accession>
<dbReference type="SUPFAM" id="SSF69304">
    <property type="entry name" value="Tricorn protease N-terminal domain"/>
    <property type="match status" value="1"/>
</dbReference>
<keyword evidence="1" id="KW-0812">Transmembrane</keyword>
<evidence type="ECO:0000313" key="2">
    <source>
        <dbReference type="EMBL" id="MDA0641918.1"/>
    </source>
</evidence>
<reference evidence="2 3" key="1">
    <citation type="submission" date="2022-11" db="EMBL/GenBank/DDBJ databases">
        <title>Nonomuraea corallina sp. nov., a new species of the genus Nonomuraea isolated from sea side sediment in Thai sea.</title>
        <authorList>
            <person name="Ngamcharungchit C."/>
            <person name="Matsumoto A."/>
            <person name="Suriyachadkun C."/>
            <person name="Panbangred W."/>
            <person name="Inahashi Y."/>
            <person name="Intra B."/>
        </authorList>
    </citation>
    <scope>NUCLEOTIDE SEQUENCE [LARGE SCALE GENOMIC DNA]</scope>
    <source>
        <strain evidence="2 3">DSM 43553</strain>
    </source>
</reference>
<dbReference type="InterPro" id="IPR015943">
    <property type="entry name" value="WD40/YVTN_repeat-like_dom_sf"/>
</dbReference>
<organism evidence="2 3">
    <name type="scientific">Nonomuraea ferruginea</name>
    <dbReference type="NCBI Taxonomy" id="46174"/>
    <lineage>
        <taxon>Bacteria</taxon>
        <taxon>Bacillati</taxon>
        <taxon>Actinomycetota</taxon>
        <taxon>Actinomycetes</taxon>
        <taxon>Streptosporangiales</taxon>
        <taxon>Streptosporangiaceae</taxon>
        <taxon>Nonomuraea</taxon>
    </lineage>
</organism>
<keyword evidence="3" id="KW-1185">Reference proteome</keyword>
<dbReference type="RefSeq" id="WP_271276614.1">
    <property type="nucleotide sequence ID" value="NZ_BAABFD010000019.1"/>
</dbReference>
<dbReference type="EMBL" id="JAPNUD010000032">
    <property type="protein sequence ID" value="MDA0641918.1"/>
    <property type="molecule type" value="Genomic_DNA"/>
</dbReference>
<dbReference type="Gene3D" id="2.130.10.10">
    <property type="entry name" value="YVTN repeat-like/Quinoprotein amine dehydrogenase"/>
    <property type="match status" value="1"/>
</dbReference>
<dbReference type="Proteomes" id="UP001212498">
    <property type="component" value="Unassembled WGS sequence"/>
</dbReference>
<protein>
    <submittedName>
        <fullName evidence="2">Uncharacterized protein</fullName>
    </submittedName>
</protein>
<evidence type="ECO:0000313" key="3">
    <source>
        <dbReference type="Proteomes" id="UP001212498"/>
    </source>
</evidence>